<organism evidence="1 2">
    <name type="scientific">Prunus dulcis</name>
    <name type="common">Almond</name>
    <name type="synonym">Amygdalus dulcis</name>
    <dbReference type="NCBI Taxonomy" id="3755"/>
    <lineage>
        <taxon>Eukaryota</taxon>
        <taxon>Viridiplantae</taxon>
        <taxon>Streptophyta</taxon>
        <taxon>Embryophyta</taxon>
        <taxon>Tracheophyta</taxon>
        <taxon>Spermatophyta</taxon>
        <taxon>Magnoliopsida</taxon>
        <taxon>eudicotyledons</taxon>
        <taxon>Gunneridae</taxon>
        <taxon>Pentapetalae</taxon>
        <taxon>rosids</taxon>
        <taxon>fabids</taxon>
        <taxon>Rosales</taxon>
        <taxon>Rosaceae</taxon>
        <taxon>Amygdaloideae</taxon>
        <taxon>Amygdaleae</taxon>
        <taxon>Prunus</taxon>
    </lineage>
</organism>
<evidence type="ECO:0000313" key="1">
    <source>
        <dbReference type="EMBL" id="KAI5316923.1"/>
    </source>
</evidence>
<evidence type="ECO:0000313" key="2">
    <source>
        <dbReference type="Proteomes" id="UP001054821"/>
    </source>
</evidence>
<dbReference type="Proteomes" id="UP001054821">
    <property type="component" value="Chromosome 7"/>
</dbReference>
<dbReference type="EMBL" id="JAJFAZ020000007">
    <property type="protein sequence ID" value="KAI5316923.1"/>
    <property type="molecule type" value="Genomic_DNA"/>
</dbReference>
<gene>
    <name evidence="1" type="ORF">L3X38_036630</name>
</gene>
<name>A0AAD4V238_PRUDU</name>
<protein>
    <submittedName>
        <fullName evidence="1">Uncharacterized protein</fullName>
    </submittedName>
</protein>
<proteinExistence type="predicted"/>
<accession>A0AAD4V238</accession>
<sequence length="104" mass="11830">MGRAVALNRFLLRSTDRRRLVHLPGSVRLSCQLSSYLRRAGGTTSGILHFKDSPRCRDSLSENEEAHFLACGLCKKTKAYYQAHRIIVMTEFPLRSILYSRDAS</sequence>
<dbReference type="AlphaFoldDB" id="A0AAD4V238"/>
<comment type="caution">
    <text evidence="1">The sequence shown here is derived from an EMBL/GenBank/DDBJ whole genome shotgun (WGS) entry which is preliminary data.</text>
</comment>
<reference evidence="1 2" key="1">
    <citation type="journal article" date="2022" name="G3 (Bethesda)">
        <title>Whole-genome sequence and methylome profiling of the almond [Prunus dulcis (Mill.) D.A. Webb] cultivar 'Nonpareil'.</title>
        <authorList>
            <person name="D'Amico-Willman K.M."/>
            <person name="Ouma W.Z."/>
            <person name="Meulia T."/>
            <person name="Sideli G.M."/>
            <person name="Gradziel T.M."/>
            <person name="Fresnedo-Ramirez J."/>
        </authorList>
    </citation>
    <scope>NUCLEOTIDE SEQUENCE [LARGE SCALE GENOMIC DNA]</scope>
    <source>
        <strain evidence="1">Clone GOH B32 T37-40</strain>
    </source>
</reference>
<keyword evidence="2" id="KW-1185">Reference proteome</keyword>